<gene>
    <name evidence="2" type="ORF">GRI99_08720</name>
</gene>
<protein>
    <submittedName>
        <fullName evidence="2">Phage holin family protein</fullName>
    </submittedName>
</protein>
<evidence type="ECO:0000313" key="2">
    <source>
        <dbReference type="EMBL" id="MXO71722.1"/>
    </source>
</evidence>
<proteinExistence type="predicted"/>
<feature type="transmembrane region" description="Helical" evidence="1">
    <location>
        <begin position="78"/>
        <end position="98"/>
    </location>
</feature>
<keyword evidence="1" id="KW-0472">Membrane</keyword>
<organism evidence="2 3">
    <name type="scientific">Alteraurantiacibacter buctensis</name>
    <dbReference type="NCBI Taxonomy" id="1503981"/>
    <lineage>
        <taxon>Bacteria</taxon>
        <taxon>Pseudomonadati</taxon>
        <taxon>Pseudomonadota</taxon>
        <taxon>Alphaproteobacteria</taxon>
        <taxon>Sphingomonadales</taxon>
        <taxon>Erythrobacteraceae</taxon>
        <taxon>Alteraurantiacibacter</taxon>
    </lineage>
</organism>
<name>A0A844YX51_9SPHN</name>
<dbReference type="EMBL" id="WTYV01000002">
    <property type="protein sequence ID" value="MXO71722.1"/>
    <property type="molecule type" value="Genomic_DNA"/>
</dbReference>
<evidence type="ECO:0000256" key="1">
    <source>
        <dbReference type="SAM" id="Phobius"/>
    </source>
</evidence>
<dbReference type="OrthoDB" id="7392290at2"/>
<keyword evidence="1" id="KW-0812">Transmembrane</keyword>
<dbReference type="AlphaFoldDB" id="A0A844YX51"/>
<sequence>MTDESEAARRSLLGDVEDLLVDARIWFDAEVAYQKTRAGFVAASLKQAIALLVVAAVLALVALIGLTVGLIISLMPLLGALGSTLLVTAALLLVALLITRSAAGRWRDAAGAIRESEE</sequence>
<dbReference type="Proteomes" id="UP000466966">
    <property type="component" value="Unassembled WGS sequence"/>
</dbReference>
<comment type="caution">
    <text evidence="2">The sequence shown here is derived from an EMBL/GenBank/DDBJ whole genome shotgun (WGS) entry which is preliminary data.</text>
</comment>
<keyword evidence="1" id="KW-1133">Transmembrane helix</keyword>
<evidence type="ECO:0000313" key="3">
    <source>
        <dbReference type="Proteomes" id="UP000466966"/>
    </source>
</evidence>
<accession>A0A844YX51</accession>
<reference evidence="2 3" key="1">
    <citation type="submission" date="2019-12" db="EMBL/GenBank/DDBJ databases">
        <title>Genomic-based taxomic classification of the family Erythrobacteraceae.</title>
        <authorList>
            <person name="Xu L."/>
        </authorList>
    </citation>
    <scope>NUCLEOTIDE SEQUENCE [LARGE SCALE GENOMIC DNA]</scope>
    <source>
        <strain evidence="2 3">M0322</strain>
    </source>
</reference>
<keyword evidence="3" id="KW-1185">Reference proteome</keyword>
<feature type="transmembrane region" description="Helical" evidence="1">
    <location>
        <begin position="49"/>
        <end position="72"/>
    </location>
</feature>
<dbReference type="RefSeq" id="WP_160771610.1">
    <property type="nucleotide sequence ID" value="NZ_WTYV01000002.1"/>
</dbReference>